<feature type="transmembrane region" description="Helical" evidence="9">
    <location>
        <begin position="26"/>
        <end position="45"/>
    </location>
</feature>
<name>A0ABM8VVG6_GIGMA</name>
<evidence type="ECO:0000256" key="3">
    <source>
        <dbReference type="ARBA" id="ARBA00022475"/>
    </source>
</evidence>
<sequence>MYLTVYKAVPPIDFKNPSNIQEALKIVAFLDIVISVALTFLLYLFSSFIYLEPWHMFSCLVQYLLLVPSYINILMIYTFCNTHDVSWGTKGDNINTGVLQNKDEQKTIKIEIDYIEDNDIGAKYDKIIHELKNKTNDKQHRNAVIKKDDYYSLKYKYNAKYYLAKYYENGIERVIPKDNSYAFELYSEVSKSISKHKWMPNCR</sequence>
<evidence type="ECO:0000256" key="1">
    <source>
        <dbReference type="ARBA" id="ARBA00004651"/>
    </source>
</evidence>
<comment type="subcellular location">
    <subcellularLocation>
        <location evidence="1">Cell membrane</location>
        <topology evidence="1">Multi-pass membrane protein</topology>
    </subcellularLocation>
</comment>
<keyword evidence="4" id="KW-0328">Glycosyltransferase</keyword>
<dbReference type="InterPro" id="IPR004835">
    <property type="entry name" value="Chitin_synth"/>
</dbReference>
<organism evidence="10 11">
    <name type="scientific">Gigaspora margarita</name>
    <dbReference type="NCBI Taxonomy" id="4874"/>
    <lineage>
        <taxon>Eukaryota</taxon>
        <taxon>Fungi</taxon>
        <taxon>Fungi incertae sedis</taxon>
        <taxon>Mucoromycota</taxon>
        <taxon>Glomeromycotina</taxon>
        <taxon>Glomeromycetes</taxon>
        <taxon>Diversisporales</taxon>
        <taxon>Gigasporaceae</taxon>
        <taxon>Gigaspora</taxon>
    </lineage>
</organism>
<keyword evidence="7 9" id="KW-0472">Membrane</keyword>
<keyword evidence="5" id="KW-0808">Transferase</keyword>
<evidence type="ECO:0000256" key="8">
    <source>
        <dbReference type="ARBA" id="ARBA00023316"/>
    </source>
</evidence>
<keyword evidence="11" id="KW-1185">Reference proteome</keyword>
<reference evidence="10 11" key="1">
    <citation type="submission" date="2021-06" db="EMBL/GenBank/DDBJ databases">
        <authorList>
            <person name="Kallberg Y."/>
            <person name="Tangrot J."/>
            <person name="Rosling A."/>
        </authorList>
    </citation>
    <scope>NUCLEOTIDE SEQUENCE [LARGE SCALE GENOMIC DNA]</scope>
    <source>
        <strain evidence="10 11">120-4 pot B 10/14</strain>
    </source>
</reference>
<evidence type="ECO:0000313" key="11">
    <source>
        <dbReference type="Proteomes" id="UP000789901"/>
    </source>
</evidence>
<evidence type="ECO:0000313" key="10">
    <source>
        <dbReference type="EMBL" id="CAG8456375.1"/>
    </source>
</evidence>
<keyword evidence="6 9" id="KW-0812">Transmembrane</keyword>
<comment type="caution">
    <text evidence="10">The sequence shown here is derived from an EMBL/GenBank/DDBJ whole genome shotgun (WGS) entry which is preliminary data.</text>
</comment>
<evidence type="ECO:0000256" key="9">
    <source>
        <dbReference type="SAM" id="Phobius"/>
    </source>
</evidence>
<dbReference type="PANTHER" id="PTHR22914">
    <property type="entry name" value="CHITIN SYNTHASE"/>
    <property type="match status" value="1"/>
</dbReference>
<dbReference type="EMBL" id="CAJVQB010000003">
    <property type="protein sequence ID" value="CAG8456375.1"/>
    <property type="molecule type" value="Genomic_DNA"/>
</dbReference>
<dbReference type="PANTHER" id="PTHR22914:SF9">
    <property type="entry name" value="CHITIN SYNTHASE 1"/>
    <property type="match status" value="1"/>
</dbReference>
<feature type="transmembrane region" description="Helical" evidence="9">
    <location>
        <begin position="57"/>
        <end position="79"/>
    </location>
</feature>
<protein>
    <recommendedName>
        <fullName evidence="2">chitin synthase</fullName>
        <ecNumber evidence="2">2.4.1.16</ecNumber>
    </recommendedName>
</protein>
<keyword evidence="8" id="KW-0961">Cell wall biogenesis/degradation</keyword>
<evidence type="ECO:0000256" key="5">
    <source>
        <dbReference type="ARBA" id="ARBA00022679"/>
    </source>
</evidence>
<evidence type="ECO:0000256" key="7">
    <source>
        <dbReference type="ARBA" id="ARBA00023136"/>
    </source>
</evidence>
<proteinExistence type="predicted"/>
<keyword evidence="9" id="KW-1133">Transmembrane helix</keyword>
<evidence type="ECO:0000256" key="2">
    <source>
        <dbReference type="ARBA" id="ARBA00012543"/>
    </source>
</evidence>
<gene>
    <name evidence="10" type="ORF">GMARGA_LOCUS77</name>
</gene>
<dbReference type="Proteomes" id="UP000789901">
    <property type="component" value="Unassembled WGS sequence"/>
</dbReference>
<keyword evidence="3" id="KW-1003">Cell membrane</keyword>
<evidence type="ECO:0000256" key="6">
    <source>
        <dbReference type="ARBA" id="ARBA00022692"/>
    </source>
</evidence>
<dbReference type="EC" id="2.4.1.16" evidence="2"/>
<accession>A0ABM8VVG6</accession>
<evidence type="ECO:0000256" key="4">
    <source>
        <dbReference type="ARBA" id="ARBA00022676"/>
    </source>
</evidence>